<feature type="transmembrane region" description="Helical" evidence="1">
    <location>
        <begin position="404"/>
        <end position="424"/>
    </location>
</feature>
<dbReference type="GO" id="GO:0022857">
    <property type="term" value="F:transmembrane transporter activity"/>
    <property type="evidence" value="ECO:0007669"/>
    <property type="project" value="InterPro"/>
</dbReference>
<evidence type="ECO:0008006" key="4">
    <source>
        <dbReference type="Google" id="ProtNLM"/>
    </source>
</evidence>
<dbReference type="Pfam" id="PF07690">
    <property type="entry name" value="MFS_1"/>
    <property type="match status" value="1"/>
</dbReference>
<dbReference type="PANTHER" id="PTHR23542">
    <property type="match status" value="1"/>
</dbReference>
<feature type="transmembrane region" description="Helical" evidence="1">
    <location>
        <begin position="58"/>
        <end position="84"/>
    </location>
</feature>
<evidence type="ECO:0000313" key="2">
    <source>
        <dbReference type="EMBL" id="GDY29240.1"/>
    </source>
</evidence>
<feature type="transmembrane region" description="Helical" evidence="1">
    <location>
        <begin position="313"/>
        <end position="333"/>
    </location>
</feature>
<feature type="transmembrane region" description="Helical" evidence="1">
    <location>
        <begin position="284"/>
        <end position="306"/>
    </location>
</feature>
<keyword evidence="1" id="KW-1133">Transmembrane helix</keyword>
<dbReference type="InterPro" id="IPR036259">
    <property type="entry name" value="MFS_trans_sf"/>
</dbReference>
<feature type="transmembrane region" description="Helical" evidence="1">
    <location>
        <begin position="378"/>
        <end position="398"/>
    </location>
</feature>
<gene>
    <name evidence="2" type="ORF">GTS_08730</name>
</gene>
<dbReference type="InterPro" id="IPR011701">
    <property type="entry name" value="MFS"/>
</dbReference>
<dbReference type="Gene3D" id="1.20.1250.20">
    <property type="entry name" value="MFS general substrate transporter like domains"/>
    <property type="match status" value="1"/>
</dbReference>
<dbReference type="SUPFAM" id="SSF103473">
    <property type="entry name" value="MFS general substrate transporter"/>
    <property type="match status" value="1"/>
</dbReference>
<protein>
    <recommendedName>
        <fullName evidence="4">MFS transporter</fullName>
    </recommendedName>
</protein>
<keyword evidence="3" id="KW-1185">Reference proteome</keyword>
<comment type="caution">
    <text evidence="2">The sequence shown here is derived from an EMBL/GenBank/DDBJ whole genome shotgun (WGS) entry which is preliminary data.</text>
</comment>
<dbReference type="PANTHER" id="PTHR23542:SF1">
    <property type="entry name" value="MAJOR FACILITATOR SUPERFAMILY (MFS) PROFILE DOMAIN-CONTAINING PROTEIN"/>
    <property type="match status" value="1"/>
</dbReference>
<name>A0A4D4J248_9PSEU</name>
<reference evidence="3" key="1">
    <citation type="submission" date="2019-04" db="EMBL/GenBank/DDBJ databases">
        <title>Draft genome sequence of Pseudonocardiaceae bacterium SL3-2-4.</title>
        <authorList>
            <person name="Ningsih F."/>
            <person name="Yokota A."/>
            <person name="Sakai Y."/>
            <person name="Nanatani K."/>
            <person name="Yabe S."/>
            <person name="Oetari A."/>
            <person name="Sjamsuridzal W."/>
        </authorList>
    </citation>
    <scope>NUCLEOTIDE SEQUENCE [LARGE SCALE GENOMIC DNA]</scope>
    <source>
        <strain evidence="3">SL3-2-4</strain>
    </source>
</reference>
<feature type="transmembrane region" description="Helical" evidence="1">
    <location>
        <begin position="194"/>
        <end position="219"/>
    </location>
</feature>
<accession>A0A4D4J248</accession>
<keyword evidence="1" id="KW-0472">Membrane</keyword>
<organism evidence="2 3">
    <name type="scientific">Gandjariella thermophila</name>
    <dbReference type="NCBI Taxonomy" id="1931992"/>
    <lineage>
        <taxon>Bacteria</taxon>
        <taxon>Bacillati</taxon>
        <taxon>Actinomycetota</taxon>
        <taxon>Actinomycetes</taxon>
        <taxon>Pseudonocardiales</taxon>
        <taxon>Pseudonocardiaceae</taxon>
        <taxon>Gandjariella</taxon>
    </lineage>
</organism>
<evidence type="ECO:0000256" key="1">
    <source>
        <dbReference type="SAM" id="Phobius"/>
    </source>
</evidence>
<sequence length="452" mass="44652">MKPGHFASAGPVFRVSGAGPVSQSWGVLRPYRQLARIPHLPALLGWSLLGRLHVTGTALALSFLIAGWTGSYTLAGVVGGALALGQGLSGPSRGRSADRRSAPRLLVATGLLYGAGLAMLGVLPALLPAAAWPVEPLLALLTGLAMPPVSQVSRAAWPRLASGAARESLYAVEATLVELVFAAGPVLISVTVALAGATAATALCGGFAVLGALGFAGVLRRAGLARPVGAGEVAGPRPGRRRSVLLIRGVLAAVAVSMFLIAALEAVDMVVVAWARDRGTPATAGVLGAAWALGSAAGGLIAGGLGGTPRLPLRAAGTALGVLALVPVLPPVSPASSPWLLGVVLAVGGMAISPALAANNSRLSALAPEGRRAEVFGWVTTAITAGPTFAAPLAGWLLDRAGAAASAGGAAVLAVAATLCALAVPGRHDVTKVTVSGNDGVSACAVGEDRHT</sequence>
<dbReference type="AlphaFoldDB" id="A0A4D4J248"/>
<keyword evidence="1" id="KW-0812">Transmembrane</keyword>
<feature type="transmembrane region" description="Helical" evidence="1">
    <location>
        <begin position="339"/>
        <end position="357"/>
    </location>
</feature>
<feature type="transmembrane region" description="Helical" evidence="1">
    <location>
        <begin position="245"/>
        <end position="264"/>
    </location>
</feature>
<dbReference type="Proteomes" id="UP000298860">
    <property type="component" value="Unassembled WGS sequence"/>
</dbReference>
<dbReference type="EMBL" id="BJFL01000003">
    <property type="protein sequence ID" value="GDY29240.1"/>
    <property type="molecule type" value="Genomic_DNA"/>
</dbReference>
<feature type="transmembrane region" description="Helical" evidence="1">
    <location>
        <begin position="105"/>
        <end position="131"/>
    </location>
</feature>
<proteinExistence type="predicted"/>
<evidence type="ECO:0000313" key="3">
    <source>
        <dbReference type="Proteomes" id="UP000298860"/>
    </source>
</evidence>